<feature type="transmembrane region" description="Helical" evidence="6">
    <location>
        <begin position="20"/>
        <end position="42"/>
    </location>
</feature>
<name>A0A1I3ZRX9_9HYPH</name>
<dbReference type="SUPFAM" id="SSF103481">
    <property type="entry name" value="Multidrug resistance efflux transporter EmrE"/>
    <property type="match status" value="2"/>
</dbReference>
<evidence type="ECO:0000256" key="1">
    <source>
        <dbReference type="ARBA" id="ARBA00004141"/>
    </source>
</evidence>
<dbReference type="InterPro" id="IPR050638">
    <property type="entry name" value="AA-Vitamin_Transporters"/>
</dbReference>
<feature type="transmembrane region" description="Helical" evidence="6">
    <location>
        <begin position="107"/>
        <end position="129"/>
    </location>
</feature>
<proteinExistence type="inferred from homology"/>
<gene>
    <name evidence="8" type="ORF">SAMN04488125_10244</name>
</gene>
<evidence type="ECO:0000259" key="7">
    <source>
        <dbReference type="Pfam" id="PF00892"/>
    </source>
</evidence>
<keyword evidence="9" id="KW-1185">Reference proteome</keyword>
<reference evidence="9" key="1">
    <citation type="submission" date="2016-10" db="EMBL/GenBank/DDBJ databases">
        <authorList>
            <person name="Varghese N."/>
            <person name="Submissions S."/>
        </authorList>
    </citation>
    <scope>NUCLEOTIDE SEQUENCE [LARGE SCALE GENOMIC DNA]</scope>
    <source>
        <strain evidence="9">CGMCC 1.6474</strain>
    </source>
</reference>
<comment type="subcellular location">
    <subcellularLocation>
        <location evidence="1">Membrane</location>
        <topology evidence="1">Multi-pass membrane protein</topology>
    </subcellularLocation>
</comment>
<evidence type="ECO:0000313" key="8">
    <source>
        <dbReference type="EMBL" id="SFK46309.1"/>
    </source>
</evidence>
<dbReference type="AlphaFoldDB" id="A0A1I3ZRX9"/>
<protein>
    <submittedName>
        <fullName evidence="8">EamA-like transporter family protein</fullName>
    </submittedName>
</protein>
<feature type="transmembrane region" description="Helical" evidence="6">
    <location>
        <begin position="136"/>
        <end position="156"/>
    </location>
</feature>
<dbReference type="InterPro" id="IPR000620">
    <property type="entry name" value="EamA_dom"/>
</dbReference>
<evidence type="ECO:0000256" key="6">
    <source>
        <dbReference type="SAM" id="Phobius"/>
    </source>
</evidence>
<keyword evidence="3 6" id="KW-0812">Transmembrane</keyword>
<feature type="transmembrane region" description="Helical" evidence="6">
    <location>
        <begin position="277"/>
        <end position="293"/>
    </location>
</feature>
<dbReference type="OrthoDB" id="9784288at2"/>
<feature type="transmembrane region" description="Helical" evidence="6">
    <location>
        <begin position="48"/>
        <end position="67"/>
    </location>
</feature>
<evidence type="ECO:0000313" key="9">
    <source>
        <dbReference type="Proteomes" id="UP000198804"/>
    </source>
</evidence>
<dbReference type="EMBL" id="FOSV01000002">
    <property type="protein sequence ID" value="SFK46309.1"/>
    <property type="molecule type" value="Genomic_DNA"/>
</dbReference>
<organism evidence="8 9">
    <name type="scientific">Methylorubrum salsuginis</name>
    <dbReference type="NCBI Taxonomy" id="414703"/>
    <lineage>
        <taxon>Bacteria</taxon>
        <taxon>Pseudomonadati</taxon>
        <taxon>Pseudomonadota</taxon>
        <taxon>Alphaproteobacteria</taxon>
        <taxon>Hyphomicrobiales</taxon>
        <taxon>Methylobacteriaceae</taxon>
        <taxon>Methylorubrum</taxon>
    </lineage>
</organism>
<feature type="domain" description="EamA" evidence="7">
    <location>
        <begin position="160"/>
        <end position="292"/>
    </location>
</feature>
<feature type="transmembrane region" description="Helical" evidence="6">
    <location>
        <begin position="162"/>
        <end position="178"/>
    </location>
</feature>
<dbReference type="PANTHER" id="PTHR32322:SF2">
    <property type="entry name" value="EAMA DOMAIN-CONTAINING PROTEIN"/>
    <property type="match status" value="1"/>
</dbReference>
<dbReference type="InterPro" id="IPR037185">
    <property type="entry name" value="EmrE-like"/>
</dbReference>
<feature type="transmembrane region" description="Helical" evidence="6">
    <location>
        <begin position="252"/>
        <end position="271"/>
    </location>
</feature>
<feature type="transmembrane region" description="Helical" evidence="6">
    <location>
        <begin position="190"/>
        <end position="209"/>
    </location>
</feature>
<dbReference type="Pfam" id="PF00892">
    <property type="entry name" value="EamA"/>
    <property type="match status" value="2"/>
</dbReference>
<feature type="transmembrane region" description="Helical" evidence="6">
    <location>
        <begin position="221"/>
        <end position="240"/>
    </location>
</feature>
<sequence>MSRLGAAALDAPTGARPNGALLDGLIGVAIFSGSLPATRLALTGFDPLFVTFARAALAGLASAALLAAVRPKRPARGEIAAFGVLSFCVVLAFPLLTAFALMRVESAHAIVFIGLLPLATAGFGALRAGERPTRRFWLFACLGSAIVAGFALRGVSLEPADLLMLAAILAGGLGYAEGGRLSRRLGGWPVIAWANVVALPLTLPLAWWLAPPDVSGIPAGAWAGLGYVALFSMLIGFVFWNRGLARGGIAAVGQLQLLQPFLGLALAALLLGERIEPAMVIAALAVVACVAVARRAA</sequence>
<dbReference type="PANTHER" id="PTHR32322">
    <property type="entry name" value="INNER MEMBRANE TRANSPORTER"/>
    <property type="match status" value="1"/>
</dbReference>
<feature type="transmembrane region" description="Helical" evidence="6">
    <location>
        <begin position="79"/>
        <end position="101"/>
    </location>
</feature>
<comment type="similarity">
    <text evidence="2">Belongs to the EamA transporter family.</text>
</comment>
<accession>A0A1I3ZRX9</accession>
<feature type="domain" description="EamA" evidence="7">
    <location>
        <begin position="24"/>
        <end position="146"/>
    </location>
</feature>
<evidence type="ECO:0000256" key="2">
    <source>
        <dbReference type="ARBA" id="ARBA00007362"/>
    </source>
</evidence>
<dbReference type="Proteomes" id="UP000198804">
    <property type="component" value="Unassembled WGS sequence"/>
</dbReference>
<keyword evidence="4 6" id="KW-1133">Transmembrane helix</keyword>
<evidence type="ECO:0000256" key="5">
    <source>
        <dbReference type="ARBA" id="ARBA00023136"/>
    </source>
</evidence>
<evidence type="ECO:0000256" key="4">
    <source>
        <dbReference type="ARBA" id="ARBA00022989"/>
    </source>
</evidence>
<dbReference type="STRING" id="414703.SAMN04488125_10244"/>
<keyword evidence="5 6" id="KW-0472">Membrane</keyword>
<evidence type="ECO:0000256" key="3">
    <source>
        <dbReference type="ARBA" id="ARBA00022692"/>
    </source>
</evidence>
<dbReference type="GO" id="GO:0016020">
    <property type="term" value="C:membrane"/>
    <property type="evidence" value="ECO:0007669"/>
    <property type="project" value="UniProtKB-SubCell"/>
</dbReference>